<dbReference type="AlphaFoldDB" id="A0A2H0UNL7"/>
<dbReference type="Proteomes" id="UP000230903">
    <property type="component" value="Unassembled WGS sequence"/>
</dbReference>
<evidence type="ECO:0000313" key="6">
    <source>
        <dbReference type="EMBL" id="PIR87993.1"/>
    </source>
</evidence>
<keyword evidence="3" id="KW-0808">Transferase</keyword>
<dbReference type="GO" id="GO:0009927">
    <property type="term" value="F:histidine phosphotransfer kinase activity"/>
    <property type="evidence" value="ECO:0007669"/>
    <property type="project" value="TreeGrafter"/>
</dbReference>
<organism evidence="6 7">
    <name type="scientific">Candidatus Harrisonbacteria bacterium CG10_big_fil_rev_8_21_14_0_10_45_28</name>
    <dbReference type="NCBI Taxonomy" id="1974586"/>
    <lineage>
        <taxon>Bacteria</taxon>
        <taxon>Candidatus Harrisoniibacteriota</taxon>
    </lineage>
</organism>
<dbReference type="PANTHER" id="PTHR43047">
    <property type="entry name" value="TWO-COMPONENT HISTIDINE PROTEIN KINASE"/>
    <property type="match status" value="1"/>
</dbReference>
<comment type="catalytic activity">
    <reaction evidence="1">
        <text>ATP + protein L-histidine = ADP + protein N-phospho-L-histidine.</text>
        <dbReference type="EC" id="2.7.13.3"/>
    </reaction>
</comment>
<feature type="domain" description="Histidine kinase" evidence="5">
    <location>
        <begin position="1"/>
        <end position="86"/>
    </location>
</feature>
<gene>
    <name evidence="6" type="ORF">COU10_01645</name>
</gene>
<dbReference type="InterPro" id="IPR003594">
    <property type="entry name" value="HATPase_dom"/>
</dbReference>
<proteinExistence type="predicted"/>
<keyword evidence="4" id="KW-0418">Kinase</keyword>
<sequence length="86" mass="9584">MRVSMTEEQNTVLFKIQDTGIGMTKELLPVLFEQFKRAAEVEKTIKGTGLGLYISKQIVLAHHGEIWAESEGVGKGSSFFVRLEKA</sequence>
<dbReference type="InterPro" id="IPR004358">
    <property type="entry name" value="Sig_transdc_His_kin-like_C"/>
</dbReference>
<evidence type="ECO:0000256" key="4">
    <source>
        <dbReference type="ARBA" id="ARBA00022777"/>
    </source>
</evidence>
<protein>
    <recommendedName>
        <fullName evidence="2">histidine kinase</fullName>
        <ecNumber evidence="2">2.7.13.3</ecNumber>
    </recommendedName>
</protein>
<dbReference type="Gene3D" id="3.30.565.10">
    <property type="entry name" value="Histidine kinase-like ATPase, C-terminal domain"/>
    <property type="match status" value="1"/>
</dbReference>
<dbReference type="InterPro" id="IPR036890">
    <property type="entry name" value="HATPase_C_sf"/>
</dbReference>
<dbReference type="SUPFAM" id="SSF55874">
    <property type="entry name" value="ATPase domain of HSP90 chaperone/DNA topoisomerase II/histidine kinase"/>
    <property type="match status" value="1"/>
</dbReference>
<accession>A0A2H0UNL7</accession>
<evidence type="ECO:0000256" key="2">
    <source>
        <dbReference type="ARBA" id="ARBA00012438"/>
    </source>
</evidence>
<dbReference type="InterPro" id="IPR005467">
    <property type="entry name" value="His_kinase_dom"/>
</dbReference>
<name>A0A2H0UNL7_9BACT</name>
<dbReference type="PRINTS" id="PR00344">
    <property type="entry name" value="BCTRLSENSOR"/>
</dbReference>
<dbReference type="EMBL" id="PFBC01000027">
    <property type="protein sequence ID" value="PIR87993.1"/>
    <property type="molecule type" value="Genomic_DNA"/>
</dbReference>
<evidence type="ECO:0000256" key="1">
    <source>
        <dbReference type="ARBA" id="ARBA00000085"/>
    </source>
</evidence>
<dbReference type="GO" id="GO:0005886">
    <property type="term" value="C:plasma membrane"/>
    <property type="evidence" value="ECO:0007669"/>
    <property type="project" value="TreeGrafter"/>
</dbReference>
<evidence type="ECO:0000313" key="7">
    <source>
        <dbReference type="Proteomes" id="UP000230903"/>
    </source>
</evidence>
<dbReference type="GO" id="GO:0000155">
    <property type="term" value="F:phosphorelay sensor kinase activity"/>
    <property type="evidence" value="ECO:0007669"/>
    <property type="project" value="TreeGrafter"/>
</dbReference>
<dbReference type="PANTHER" id="PTHR43047:SF72">
    <property type="entry name" value="OSMOSENSING HISTIDINE PROTEIN KINASE SLN1"/>
    <property type="match status" value="1"/>
</dbReference>
<dbReference type="EC" id="2.7.13.3" evidence="2"/>
<comment type="caution">
    <text evidence="6">The sequence shown here is derived from an EMBL/GenBank/DDBJ whole genome shotgun (WGS) entry which is preliminary data.</text>
</comment>
<reference evidence="7" key="1">
    <citation type="submission" date="2017-09" db="EMBL/GenBank/DDBJ databases">
        <title>Depth-based differentiation of microbial function through sediment-hosted aquifers and enrichment of novel symbionts in the deep terrestrial subsurface.</title>
        <authorList>
            <person name="Probst A.J."/>
            <person name="Ladd B."/>
            <person name="Jarett J.K."/>
            <person name="Geller-Mcgrath D.E."/>
            <person name="Sieber C.M.K."/>
            <person name="Emerson J.B."/>
            <person name="Anantharaman K."/>
            <person name="Thomas B.C."/>
            <person name="Malmstrom R."/>
            <person name="Stieglmeier M."/>
            <person name="Klingl A."/>
            <person name="Woyke T."/>
            <person name="Ryan C.M."/>
            <person name="Banfield J.F."/>
        </authorList>
    </citation>
    <scope>NUCLEOTIDE SEQUENCE [LARGE SCALE GENOMIC DNA]</scope>
</reference>
<dbReference type="Pfam" id="PF02518">
    <property type="entry name" value="HATPase_c"/>
    <property type="match status" value="1"/>
</dbReference>
<dbReference type="PROSITE" id="PS50109">
    <property type="entry name" value="HIS_KIN"/>
    <property type="match status" value="1"/>
</dbReference>
<evidence type="ECO:0000256" key="3">
    <source>
        <dbReference type="ARBA" id="ARBA00022679"/>
    </source>
</evidence>
<evidence type="ECO:0000259" key="5">
    <source>
        <dbReference type="PROSITE" id="PS50109"/>
    </source>
</evidence>